<dbReference type="FunFam" id="3.90.70.10:FF:000031">
    <property type="entry name" value="Cathepsin B"/>
    <property type="match status" value="1"/>
</dbReference>
<dbReference type="OrthoDB" id="10058785at2759"/>
<evidence type="ECO:0000256" key="6">
    <source>
        <dbReference type="ARBA" id="ARBA00023145"/>
    </source>
</evidence>
<evidence type="ECO:0000256" key="4">
    <source>
        <dbReference type="ARBA" id="ARBA00022801"/>
    </source>
</evidence>
<evidence type="ECO:0000259" key="9">
    <source>
        <dbReference type="SMART" id="SM00645"/>
    </source>
</evidence>
<dbReference type="SUPFAM" id="SSF54001">
    <property type="entry name" value="Cysteine proteinases"/>
    <property type="match status" value="1"/>
</dbReference>
<keyword evidence="7" id="KW-1015">Disulfide bond</keyword>
<dbReference type="GO" id="GO:0008234">
    <property type="term" value="F:cysteine-type peptidase activity"/>
    <property type="evidence" value="ECO:0007669"/>
    <property type="project" value="UniProtKB-KW"/>
</dbReference>
<dbReference type="PROSITE" id="PS00639">
    <property type="entry name" value="THIOL_PROTEASE_HIS"/>
    <property type="match status" value="1"/>
</dbReference>
<sequence length="346" mass="38685">MYFKVPCLLLFTIVAKAFSQATKEISAEAAALTGQKLVDYINSLGTTWTATFENRFRSVPRERFVSFLGQIDDPSIDLSNFGQPLTSRAHIKLPEHFDAREKWPECKSIRTITDQSSCGNCWAVSSASAISDRICIGSHGKKQVIISAQDLTSCCPFCGAGCFGGDMRTAFHYYARYGIVSGGAYNDNETCRPYPFAPCDHDVTPGKYPECPDTYSETPKCERKCVNGSKIEYEKDRHYGVYPFSVHGEDAMMKEIYVNGPVASRFLVFEDYFYYKSGIYQHVGGGEPISGHAVRIIGWGVENGTKYWLIANSWNEDWGEKGLFRMLRGTSHLKIELFAGCALPKL</sequence>
<dbReference type="Pfam" id="PF00112">
    <property type="entry name" value="Peptidase_C1"/>
    <property type="match status" value="1"/>
</dbReference>
<evidence type="ECO:0000256" key="5">
    <source>
        <dbReference type="ARBA" id="ARBA00022807"/>
    </source>
</evidence>
<evidence type="ECO:0000256" key="7">
    <source>
        <dbReference type="ARBA" id="ARBA00023157"/>
    </source>
</evidence>
<feature type="chain" id="PRO_5035594492" description="Peptidase C1A papain C-terminal domain-containing protein" evidence="8">
    <location>
        <begin position="20"/>
        <end position="346"/>
    </location>
</feature>
<evidence type="ECO:0000256" key="2">
    <source>
        <dbReference type="ARBA" id="ARBA00022670"/>
    </source>
</evidence>
<evidence type="ECO:0000256" key="1">
    <source>
        <dbReference type="ARBA" id="ARBA00008455"/>
    </source>
</evidence>
<feature type="signal peptide" evidence="8">
    <location>
        <begin position="1"/>
        <end position="19"/>
    </location>
</feature>
<evidence type="ECO:0000313" key="10">
    <source>
        <dbReference type="EMBL" id="CAD5207346.1"/>
    </source>
</evidence>
<organism evidence="10 11">
    <name type="scientific">Bursaphelenchus okinawaensis</name>
    <dbReference type="NCBI Taxonomy" id="465554"/>
    <lineage>
        <taxon>Eukaryota</taxon>
        <taxon>Metazoa</taxon>
        <taxon>Ecdysozoa</taxon>
        <taxon>Nematoda</taxon>
        <taxon>Chromadorea</taxon>
        <taxon>Rhabditida</taxon>
        <taxon>Tylenchina</taxon>
        <taxon>Tylenchomorpha</taxon>
        <taxon>Aphelenchoidea</taxon>
        <taxon>Aphelenchoididae</taxon>
        <taxon>Bursaphelenchus</taxon>
    </lineage>
</organism>
<dbReference type="InterPro" id="IPR025661">
    <property type="entry name" value="Pept_asp_AS"/>
</dbReference>
<dbReference type="EMBL" id="CAJFCW020000001">
    <property type="protein sequence ID" value="CAG9085270.1"/>
    <property type="molecule type" value="Genomic_DNA"/>
</dbReference>
<keyword evidence="4" id="KW-0378">Hydrolase</keyword>
<reference evidence="10" key="1">
    <citation type="submission" date="2020-09" db="EMBL/GenBank/DDBJ databases">
        <authorList>
            <person name="Kikuchi T."/>
        </authorList>
    </citation>
    <scope>NUCLEOTIDE SEQUENCE</scope>
    <source>
        <strain evidence="10">SH1</strain>
    </source>
</reference>
<feature type="domain" description="Peptidase C1A papain C-terminal" evidence="9">
    <location>
        <begin position="93"/>
        <end position="341"/>
    </location>
</feature>
<dbReference type="GO" id="GO:0006508">
    <property type="term" value="P:proteolysis"/>
    <property type="evidence" value="ECO:0007669"/>
    <property type="project" value="UniProtKB-KW"/>
</dbReference>
<dbReference type="AlphaFoldDB" id="A0A811JVQ8"/>
<dbReference type="PRINTS" id="PR00705">
    <property type="entry name" value="PAPAIN"/>
</dbReference>
<dbReference type="InterPro" id="IPR000169">
    <property type="entry name" value="Pept_cys_AS"/>
</dbReference>
<dbReference type="CDD" id="cd02620">
    <property type="entry name" value="Peptidase_C1A_CathepsinB"/>
    <property type="match status" value="1"/>
</dbReference>
<gene>
    <name evidence="10" type="ORF">BOKJ2_LOCUS2030</name>
</gene>
<keyword evidence="2" id="KW-0645">Protease</keyword>
<dbReference type="Proteomes" id="UP000783686">
    <property type="component" value="Unassembled WGS sequence"/>
</dbReference>
<dbReference type="InterPro" id="IPR000668">
    <property type="entry name" value="Peptidase_C1A_C"/>
</dbReference>
<evidence type="ECO:0000313" key="11">
    <source>
        <dbReference type="Proteomes" id="UP000614601"/>
    </source>
</evidence>
<dbReference type="EMBL" id="CAJFDH010000001">
    <property type="protein sequence ID" value="CAD5207346.1"/>
    <property type="molecule type" value="Genomic_DNA"/>
</dbReference>
<dbReference type="InterPro" id="IPR038765">
    <property type="entry name" value="Papain-like_cys_pep_sf"/>
</dbReference>
<dbReference type="SMART" id="SM00645">
    <property type="entry name" value="Pept_C1"/>
    <property type="match status" value="1"/>
</dbReference>
<dbReference type="InterPro" id="IPR013128">
    <property type="entry name" value="Peptidase_C1A"/>
</dbReference>
<keyword evidence="11" id="KW-1185">Reference proteome</keyword>
<comment type="caution">
    <text evidence="10">The sequence shown here is derived from an EMBL/GenBank/DDBJ whole genome shotgun (WGS) entry which is preliminary data.</text>
</comment>
<dbReference type="PROSITE" id="PS00139">
    <property type="entry name" value="THIOL_PROTEASE_CYS"/>
    <property type="match status" value="1"/>
</dbReference>
<dbReference type="Gene3D" id="3.90.70.10">
    <property type="entry name" value="Cysteine proteinases"/>
    <property type="match status" value="1"/>
</dbReference>
<comment type="similarity">
    <text evidence="1">Belongs to the peptidase C1 family.</text>
</comment>
<keyword evidence="5" id="KW-0788">Thiol protease</keyword>
<dbReference type="InterPro" id="IPR025660">
    <property type="entry name" value="Pept_his_AS"/>
</dbReference>
<proteinExistence type="inferred from homology"/>
<protein>
    <recommendedName>
        <fullName evidence="9">Peptidase C1A papain C-terminal domain-containing protein</fullName>
    </recommendedName>
</protein>
<accession>A0A811JVQ8</accession>
<keyword evidence="3 8" id="KW-0732">Signal</keyword>
<dbReference type="Proteomes" id="UP000614601">
    <property type="component" value="Unassembled WGS sequence"/>
</dbReference>
<name>A0A811JVQ8_9BILA</name>
<dbReference type="PANTHER" id="PTHR12411">
    <property type="entry name" value="CYSTEINE PROTEASE FAMILY C1-RELATED"/>
    <property type="match status" value="1"/>
</dbReference>
<dbReference type="PROSITE" id="PS00640">
    <property type="entry name" value="THIOL_PROTEASE_ASN"/>
    <property type="match status" value="1"/>
</dbReference>
<evidence type="ECO:0000256" key="3">
    <source>
        <dbReference type="ARBA" id="ARBA00022729"/>
    </source>
</evidence>
<keyword evidence="6" id="KW-0865">Zymogen</keyword>
<evidence type="ECO:0000256" key="8">
    <source>
        <dbReference type="SAM" id="SignalP"/>
    </source>
</evidence>